<evidence type="ECO:0000256" key="1">
    <source>
        <dbReference type="ARBA" id="ARBA00004604"/>
    </source>
</evidence>
<dbReference type="OrthoDB" id="18703at2759"/>
<feature type="compositionally biased region" description="Polar residues" evidence="5">
    <location>
        <begin position="23"/>
        <end position="37"/>
    </location>
</feature>
<reference evidence="6 7" key="1">
    <citation type="submission" date="2016-07" db="EMBL/GenBank/DDBJ databases">
        <title>Pervasive Adenine N6-methylation of Active Genes in Fungi.</title>
        <authorList>
            <consortium name="DOE Joint Genome Institute"/>
            <person name="Mondo S.J."/>
            <person name="Dannebaum R.O."/>
            <person name="Kuo R.C."/>
            <person name="Labutti K."/>
            <person name="Haridas S."/>
            <person name="Kuo A."/>
            <person name="Salamov A."/>
            <person name="Ahrendt S.R."/>
            <person name="Lipzen A."/>
            <person name="Sullivan W."/>
            <person name="Andreopoulos W.B."/>
            <person name="Clum A."/>
            <person name="Lindquist E."/>
            <person name="Daum C."/>
            <person name="Ramamoorthy G.K."/>
            <person name="Gryganskyi A."/>
            <person name="Culley D."/>
            <person name="Magnuson J.K."/>
            <person name="James T.Y."/>
            <person name="O'Malley M.A."/>
            <person name="Stajich J.E."/>
            <person name="Spatafora J.W."/>
            <person name="Visel A."/>
            <person name="Grigoriev I.V."/>
        </authorList>
    </citation>
    <scope>NUCLEOTIDE SEQUENCE [LARGE SCALE GENOMIC DNA]</scope>
    <source>
        <strain evidence="6 7">PL171</strain>
    </source>
</reference>
<keyword evidence="7" id="KW-1185">Reference proteome</keyword>
<dbReference type="PANTHER" id="PTHR31109">
    <property type="entry name" value="PROTEIN FAM207A"/>
    <property type="match status" value="1"/>
</dbReference>
<dbReference type="PANTHER" id="PTHR31109:SF2">
    <property type="entry name" value="RIBOSOME BIOGENESIS PROTEIN SLX9 HOMOLOG"/>
    <property type="match status" value="1"/>
</dbReference>
<organism evidence="6 7">
    <name type="scientific">Catenaria anguillulae PL171</name>
    <dbReference type="NCBI Taxonomy" id="765915"/>
    <lineage>
        <taxon>Eukaryota</taxon>
        <taxon>Fungi</taxon>
        <taxon>Fungi incertae sedis</taxon>
        <taxon>Blastocladiomycota</taxon>
        <taxon>Blastocladiomycetes</taxon>
        <taxon>Blastocladiales</taxon>
        <taxon>Catenariaceae</taxon>
        <taxon>Catenaria</taxon>
    </lineage>
</organism>
<evidence type="ECO:0000313" key="6">
    <source>
        <dbReference type="EMBL" id="ORZ33873.1"/>
    </source>
</evidence>
<comment type="similarity">
    <text evidence="2">Belongs to the SLX9 family.</text>
</comment>
<feature type="compositionally biased region" description="Low complexity" evidence="5">
    <location>
        <begin position="77"/>
        <end position="87"/>
    </location>
</feature>
<sequence length="191" mass="20059">MPKASRVKSRAAAVPIGVAAKSATPSPLATPSGSPQRPQKESPAHPTASSALAASSDKASKKERKLARRQDWLNKLSTASSRASSSAHDARVRGKPLLSLTTDWKSELKQLGSAASGATAQPTGASANGADVEQPPQKLKQQPVIKSRKAKQNQLKSEAARFQAVLNHAAFKADPFATIQTHLKNTLGSQQ</sequence>
<accession>A0A1Y2HJJ8</accession>
<dbReference type="GO" id="GO:0005730">
    <property type="term" value="C:nucleolus"/>
    <property type="evidence" value="ECO:0007669"/>
    <property type="project" value="UniProtKB-SubCell"/>
</dbReference>
<dbReference type="GO" id="GO:0030688">
    <property type="term" value="C:preribosome, small subunit precursor"/>
    <property type="evidence" value="ECO:0007669"/>
    <property type="project" value="InterPro"/>
</dbReference>
<feature type="compositionally biased region" description="Low complexity" evidence="5">
    <location>
        <begin position="48"/>
        <end position="57"/>
    </location>
</feature>
<keyword evidence="4" id="KW-0539">Nucleus</keyword>
<proteinExistence type="inferred from homology"/>
<comment type="subcellular location">
    <subcellularLocation>
        <location evidence="1">Nucleus</location>
        <location evidence="1">Nucleolus</location>
    </subcellularLocation>
</comment>
<feature type="region of interest" description="Disordered" evidence="5">
    <location>
        <begin position="1"/>
        <end position="96"/>
    </location>
</feature>
<feature type="region of interest" description="Disordered" evidence="5">
    <location>
        <begin position="112"/>
        <end position="153"/>
    </location>
</feature>
<dbReference type="Proteomes" id="UP000193411">
    <property type="component" value="Unassembled WGS sequence"/>
</dbReference>
<dbReference type="EMBL" id="MCFL01000032">
    <property type="protein sequence ID" value="ORZ33873.1"/>
    <property type="molecule type" value="Genomic_DNA"/>
</dbReference>
<comment type="caution">
    <text evidence="6">The sequence shown here is derived from an EMBL/GenBank/DDBJ whole genome shotgun (WGS) entry which is preliminary data.</text>
</comment>
<evidence type="ECO:0000256" key="4">
    <source>
        <dbReference type="ARBA" id="ARBA00023242"/>
    </source>
</evidence>
<evidence type="ECO:0000313" key="7">
    <source>
        <dbReference type="Proteomes" id="UP000193411"/>
    </source>
</evidence>
<name>A0A1Y2HJJ8_9FUNG</name>
<protein>
    <recommendedName>
        <fullName evidence="3">Ribosome biogenesis protein SLX9</fullName>
    </recommendedName>
</protein>
<dbReference type="GO" id="GO:0030686">
    <property type="term" value="C:90S preribosome"/>
    <property type="evidence" value="ECO:0007669"/>
    <property type="project" value="InterPro"/>
</dbReference>
<dbReference type="STRING" id="765915.A0A1Y2HJJ8"/>
<evidence type="ECO:0000256" key="3">
    <source>
        <dbReference type="ARBA" id="ARBA00021321"/>
    </source>
</evidence>
<dbReference type="InterPro" id="IPR028160">
    <property type="entry name" value="Slx9-like"/>
</dbReference>
<feature type="compositionally biased region" description="Polar residues" evidence="5">
    <location>
        <begin position="116"/>
        <end position="126"/>
    </location>
</feature>
<dbReference type="AlphaFoldDB" id="A0A1Y2HJJ8"/>
<evidence type="ECO:0000256" key="2">
    <source>
        <dbReference type="ARBA" id="ARBA00011022"/>
    </source>
</evidence>
<dbReference type="GO" id="GO:0000462">
    <property type="term" value="P:maturation of SSU-rRNA from tricistronic rRNA transcript (SSU-rRNA, 5.8S rRNA, LSU-rRNA)"/>
    <property type="evidence" value="ECO:0007669"/>
    <property type="project" value="InterPro"/>
</dbReference>
<dbReference type="Pfam" id="PF15341">
    <property type="entry name" value="SLX9"/>
    <property type="match status" value="1"/>
</dbReference>
<evidence type="ECO:0000256" key="5">
    <source>
        <dbReference type="SAM" id="MobiDB-lite"/>
    </source>
</evidence>
<gene>
    <name evidence="6" type="ORF">BCR44DRAFT_1437204</name>
</gene>